<dbReference type="InterPro" id="IPR039374">
    <property type="entry name" value="SIP_fam"/>
</dbReference>
<dbReference type="Proteomes" id="UP001321486">
    <property type="component" value="Chromosome"/>
</dbReference>
<dbReference type="InterPro" id="IPR039261">
    <property type="entry name" value="FNR_nucleotide-bd"/>
</dbReference>
<organism evidence="2 3">
    <name type="scientific">Frondihabitans sucicola</name>
    <dbReference type="NCBI Taxonomy" id="1268041"/>
    <lineage>
        <taxon>Bacteria</taxon>
        <taxon>Bacillati</taxon>
        <taxon>Actinomycetota</taxon>
        <taxon>Actinomycetes</taxon>
        <taxon>Micrococcales</taxon>
        <taxon>Microbacteriaceae</taxon>
        <taxon>Frondihabitans</taxon>
    </lineage>
</organism>
<dbReference type="InterPro" id="IPR007037">
    <property type="entry name" value="SIP_rossman_dom"/>
</dbReference>
<gene>
    <name evidence="2" type="ORF">GCM10025867_33140</name>
</gene>
<keyword evidence="3" id="KW-1185">Reference proteome</keyword>
<dbReference type="Gene3D" id="3.40.50.80">
    <property type="entry name" value="Nucleotide-binding domain of ferredoxin-NADP reductase (FNR) module"/>
    <property type="match status" value="1"/>
</dbReference>
<dbReference type="InterPro" id="IPR017927">
    <property type="entry name" value="FAD-bd_FR_type"/>
</dbReference>
<dbReference type="SUPFAM" id="SSF63380">
    <property type="entry name" value="Riboflavin synthase domain-like"/>
    <property type="match status" value="1"/>
</dbReference>
<dbReference type="CDD" id="cd06193">
    <property type="entry name" value="siderophore_interacting"/>
    <property type="match status" value="1"/>
</dbReference>
<sequence length="307" mass="33221">MLTSTPTRPAHGIFPVTVSRVTTLSPHFTRVTFSGDELAHFGDTGFDQRIKVVLPHAEHGYSRFPSDTDWWTAWRALGNEERNVFRTYTARAIRPAEREVDVDFVAHGDTGPASAWVSKARVGDEMVLVGPDVRGAALGGGIEWNPAGASTVLLAGDETAVPAISAILAQLEPDAAGCVFLEVASDDDILTLEAPEGIDVHWLPRASQAATYGAPLVAAVRDWTARFVTAKHHGAALDPASLADVDIDHDILWEVPEGGRLTGDFYAWLAGEAGAIKTLRRFLVSEIGIDRQQVAFMGYWRLGRAEN</sequence>
<evidence type="ECO:0000259" key="1">
    <source>
        <dbReference type="PROSITE" id="PS51384"/>
    </source>
</evidence>
<dbReference type="Gene3D" id="2.40.30.10">
    <property type="entry name" value="Translation factors"/>
    <property type="match status" value="1"/>
</dbReference>
<feature type="domain" description="FAD-binding FR-type" evidence="1">
    <location>
        <begin position="11"/>
        <end position="138"/>
    </location>
</feature>
<dbReference type="PANTHER" id="PTHR30157">
    <property type="entry name" value="FERRIC REDUCTASE, NADPH-DEPENDENT"/>
    <property type="match status" value="1"/>
</dbReference>
<proteinExistence type="predicted"/>
<name>A0ABN6Y1K7_9MICO</name>
<dbReference type="InterPro" id="IPR017938">
    <property type="entry name" value="Riboflavin_synthase-like_b-brl"/>
</dbReference>
<dbReference type="EMBL" id="AP027732">
    <property type="protein sequence ID" value="BDZ51073.1"/>
    <property type="molecule type" value="Genomic_DNA"/>
</dbReference>
<dbReference type="PROSITE" id="PS51384">
    <property type="entry name" value="FAD_FR"/>
    <property type="match status" value="1"/>
</dbReference>
<dbReference type="PANTHER" id="PTHR30157:SF0">
    <property type="entry name" value="NADPH-DEPENDENT FERRIC-CHELATE REDUCTASE"/>
    <property type="match status" value="1"/>
</dbReference>
<evidence type="ECO:0000313" key="3">
    <source>
        <dbReference type="Proteomes" id="UP001321486"/>
    </source>
</evidence>
<protein>
    <submittedName>
        <fullName evidence="2">Siderophore-interacting protein</fullName>
    </submittedName>
</protein>
<evidence type="ECO:0000313" key="2">
    <source>
        <dbReference type="EMBL" id="BDZ51073.1"/>
    </source>
</evidence>
<dbReference type="Pfam" id="PF08021">
    <property type="entry name" value="FAD_binding_9"/>
    <property type="match status" value="1"/>
</dbReference>
<reference evidence="3" key="1">
    <citation type="journal article" date="2019" name="Int. J. Syst. Evol. Microbiol.">
        <title>The Global Catalogue of Microorganisms (GCM) 10K type strain sequencing project: providing services to taxonomists for standard genome sequencing and annotation.</title>
        <authorList>
            <consortium name="The Broad Institute Genomics Platform"/>
            <consortium name="The Broad Institute Genome Sequencing Center for Infectious Disease"/>
            <person name="Wu L."/>
            <person name="Ma J."/>
        </authorList>
    </citation>
    <scope>NUCLEOTIDE SEQUENCE [LARGE SCALE GENOMIC DNA]</scope>
    <source>
        <strain evidence="3">NBRC 108728</strain>
    </source>
</reference>
<dbReference type="Pfam" id="PF04954">
    <property type="entry name" value="SIP"/>
    <property type="match status" value="1"/>
</dbReference>
<accession>A0ABN6Y1K7</accession>
<dbReference type="InterPro" id="IPR013113">
    <property type="entry name" value="SIP_FAD-bd"/>
</dbReference>